<name>A0ABW3L7M3_9BACL</name>
<dbReference type="SUPFAM" id="SSF56059">
    <property type="entry name" value="Glutathione synthetase ATP-binding domain-like"/>
    <property type="match status" value="1"/>
</dbReference>
<dbReference type="GO" id="GO:0016874">
    <property type="term" value="F:ligase activity"/>
    <property type="evidence" value="ECO:0007669"/>
    <property type="project" value="UniProtKB-KW"/>
</dbReference>
<sequence length="254" mass="28891">MILLYETGDAQRNGAFILELQKFADFELVCWDNWTDEGLFELAGKLQGQTVLFRCRRPSAARFLEDNGIRLVNRAEVNRIANDKWQSYQLFLMLSVPAIPTYRTPQEFPCVAKTVDGHGGSEVEIINNPDSSKKFKSEVIFQPVIPHISDVRAYVIGNEVVGAVKRSSKDSFKKNFSLGADVEKYTLDSIQEIEILKIARALKADYIGVDFLLLEDGRHLFNEIEDPVGARSYYQTHDENIAELLVRHVDKKYG</sequence>
<feature type="domain" description="ATP-grasp fold RimK-type" evidence="1">
    <location>
        <begin position="106"/>
        <end position="247"/>
    </location>
</feature>
<keyword evidence="2" id="KW-0436">Ligase</keyword>
<dbReference type="Pfam" id="PF08443">
    <property type="entry name" value="RimK"/>
    <property type="match status" value="1"/>
</dbReference>
<proteinExistence type="predicted"/>
<comment type="caution">
    <text evidence="2">The sequence shown here is derived from an EMBL/GenBank/DDBJ whole genome shotgun (WGS) entry which is preliminary data.</text>
</comment>
<dbReference type="PANTHER" id="PTHR21621">
    <property type="entry name" value="RIBOSOMAL PROTEIN S6 MODIFICATION PROTEIN"/>
    <property type="match status" value="1"/>
</dbReference>
<evidence type="ECO:0000313" key="2">
    <source>
        <dbReference type="EMBL" id="MFD1030480.1"/>
    </source>
</evidence>
<reference evidence="3" key="1">
    <citation type="journal article" date="2019" name="Int. J. Syst. Evol. Microbiol.">
        <title>The Global Catalogue of Microorganisms (GCM) 10K type strain sequencing project: providing services to taxonomists for standard genome sequencing and annotation.</title>
        <authorList>
            <consortium name="The Broad Institute Genomics Platform"/>
            <consortium name="The Broad Institute Genome Sequencing Center for Infectious Disease"/>
            <person name="Wu L."/>
            <person name="Ma J."/>
        </authorList>
    </citation>
    <scope>NUCLEOTIDE SEQUENCE [LARGE SCALE GENOMIC DNA]</scope>
    <source>
        <strain evidence="3">CCUG 56756</strain>
    </source>
</reference>
<protein>
    <submittedName>
        <fullName evidence="2">RimK family alpha-L-glutamate ligase</fullName>
    </submittedName>
</protein>
<dbReference type="PANTHER" id="PTHR21621:SF0">
    <property type="entry name" value="BETA-CITRYLGLUTAMATE SYNTHASE B-RELATED"/>
    <property type="match status" value="1"/>
</dbReference>
<keyword evidence="3" id="KW-1185">Reference proteome</keyword>
<dbReference type="Gene3D" id="3.30.470.20">
    <property type="entry name" value="ATP-grasp fold, B domain"/>
    <property type="match status" value="1"/>
</dbReference>
<dbReference type="InterPro" id="IPR013651">
    <property type="entry name" value="ATP-grasp_RimK-type"/>
</dbReference>
<accession>A0ABW3L7M3</accession>
<dbReference type="RefSeq" id="WP_144838997.1">
    <property type="nucleotide sequence ID" value="NZ_JBHTKI010000006.1"/>
</dbReference>
<evidence type="ECO:0000313" key="3">
    <source>
        <dbReference type="Proteomes" id="UP001597109"/>
    </source>
</evidence>
<dbReference type="EMBL" id="JBHTKI010000006">
    <property type="protein sequence ID" value="MFD1030480.1"/>
    <property type="molecule type" value="Genomic_DNA"/>
</dbReference>
<gene>
    <name evidence="2" type="ORF">ACFQ1X_03475</name>
</gene>
<organism evidence="2 3">
    <name type="scientific">Metaplanococcus flavidus</name>
    <dbReference type="NCBI Taxonomy" id="569883"/>
    <lineage>
        <taxon>Bacteria</taxon>
        <taxon>Bacillati</taxon>
        <taxon>Bacillota</taxon>
        <taxon>Bacilli</taxon>
        <taxon>Bacillales</taxon>
        <taxon>Caryophanaceae</taxon>
        <taxon>Metaplanococcus</taxon>
    </lineage>
</organism>
<dbReference type="Proteomes" id="UP001597109">
    <property type="component" value="Unassembled WGS sequence"/>
</dbReference>
<evidence type="ECO:0000259" key="1">
    <source>
        <dbReference type="Pfam" id="PF08443"/>
    </source>
</evidence>